<proteinExistence type="predicted"/>
<name>A0ABZ0Z2S7_9CAUD</name>
<evidence type="ECO:0000313" key="2">
    <source>
        <dbReference type="Proteomes" id="UP001349343"/>
    </source>
</evidence>
<reference evidence="1 2" key="1">
    <citation type="submission" date="2023-11" db="EMBL/GenBank/DDBJ databases">
        <authorList>
            <person name="Cook R."/>
            <person name="Crisci M."/>
            <person name="Pye H."/>
            <person name="Adriaenssens E."/>
            <person name="Santini J."/>
        </authorList>
    </citation>
    <scope>NUCLEOTIDE SEQUENCE [LARGE SCALE GENOMIC DNA]</scope>
    <source>
        <strain evidence="1">Lak_Megaphage_RVC_JS4_GC31</strain>
    </source>
</reference>
<accession>A0ABZ0Z2S7</accession>
<sequence length="221" mass="26356">MSKIQIRRGVFETNSSSTHSLQITSKKIEDVRNDIYDRIRKQYNEFFNEDFFYVDEYIQDKTFYLKGFYIEDGDETGNVYYIINNWVAKIQYMAMYIGDIIYADIKHDNPSLSYNDYQKNSKAFITLLENNELYKWFKEEIKKYADIHHVVIDEIVWDMQYESSYVECIDCDTNDINSTVADHLGKDDFISMFSMVMQEGYSLTYMDEAYGPFEKPKIIVL</sequence>
<protein>
    <submittedName>
        <fullName evidence="1">Uncharacterized protein</fullName>
    </submittedName>
</protein>
<evidence type="ECO:0000313" key="1">
    <source>
        <dbReference type="EMBL" id="WQJ52787.1"/>
    </source>
</evidence>
<organism evidence="1 2">
    <name type="scientific">phage Lak_Megaphage_RVC_JS4_GC31</name>
    <dbReference type="NCBI Taxonomy" id="3109228"/>
    <lineage>
        <taxon>Viruses</taxon>
        <taxon>Duplodnaviria</taxon>
        <taxon>Heunggongvirae</taxon>
        <taxon>Uroviricota</taxon>
        <taxon>Caudoviricetes</taxon>
        <taxon>Caudoviricetes code 15 clade</taxon>
    </lineage>
</organism>
<keyword evidence="2" id="KW-1185">Reference proteome</keyword>
<dbReference type="Proteomes" id="UP001349343">
    <property type="component" value="Segment"/>
</dbReference>
<dbReference type="EMBL" id="OR769222">
    <property type="protein sequence ID" value="WQJ52787.1"/>
    <property type="molecule type" value="Genomic_DNA"/>
</dbReference>